<feature type="domain" description="HTH tetR-type" evidence="3">
    <location>
        <begin position="13"/>
        <end position="73"/>
    </location>
</feature>
<dbReference type="InterPro" id="IPR009057">
    <property type="entry name" value="Homeodomain-like_sf"/>
</dbReference>
<dbReference type="Gene3D" id="1.10.357.10">
    <property type="entry name" value="Tetracycline Repressor, domain 2"/>
    <property type="match status" value="1"/>
</dbReference>
<dbReference type="KEGG" id="cpoi:OE229_15675"/>
<dbReference type="InterPro" id="IPR001647">
    <property type="entry name" value="HTH_TetR"/>
</dbReference>
<dbReference type="InterPro" id="IPR041347">
    <property type="entry name" value="MftR_C"/>
</dbReference>
<dbReference type="EMBL" id="CP106879">
    <property type="protein sequence ID" value="UYC80535.1"/>
    <property type="molecule type" value="Genomic_DNA"/>
</dbReference>
<keyword evidence="1 2" id="KW-0238">DNA-binding</keyword>
<dbReference type="Proteomes" id="UP001062223">
    <property type="component" value="Chromosome"/>
</dbReference>
<dbReference type="RefSeq" id="WP_182064724.1">
    <property type="nucleotide sequence ID" value="NZ_CP106879.1"/>
</dbReference>
<organism evidence="4 5">
    <name type="scientific">Curtobacterium poinsettiae</name>
    <dbReference type="NCBI Taxonomy" id="159612"/>
    <lineage>
        <taxon>Bacteria</taxon>
        <taxon>Bacillati</taxon>
        <taxon>Actinomycetota</taxon>
        <taxon>Actinomycetes</taxon>
        <taxon>Micrococcales</taxon>
        <taxon>Microbacteriaceae</taxon>
        <taxon>Curtobacterium</taxon>
    </lineage>
</organism>
<dbReference type="Gene3D" id="1.10.10.60">
    <property type="entry name" value="Homeodomain-like"/>
    <property type="match status" value="1"/>
</dbReference>
<feature type="DNA-binding region" description="H-T-H motif" evidence="2">
    <location>
        <begin position="36"/>
        <end position="55"/>
    </location>
</feature>
<dbReference type="PROSITE" id="PS50977">
    <property type="entry name" value="HTH_TETR_2"/>
    <property type="match status" value="1"/>
</dbReference>
<dbReference type="AlphaFoldDB" id="A0A9Q9P793"/>
<evidence type="ECO:0000313" key="4">
    <source>
        <dbReference type="EMBL" id="UYC80535.1"/>
    </source>
</evidence>
<dbReference type="Pfam" id="PF17754">
    <property type="entry name" value="TetR_C_14"/>
    <property type="match status" value="1"/>
</dbReference>
<evidence type="ECO:0000259" key="3">
    <source>
        <dbReference type="PROSITE" id="PS50977"/>
    </source>
</evidence>
<dbReference type="GO" id="GO:0003677">
    <property type="term" value="F:DNA binding"/>
    <property type="evidence" value="ECO:0007669"/>
    <property type="project" value="UniProtKB-UniRule"/>
</dbReference>
<dbReference type="Pfam" id="PF00440">
    <property type="entry name" value="TetR_N"/>
    <property type="match status" value="1"/>
</dbReference>
<sequence length="201" mass="21820">MTDEVSFREQKKAAIRDALSVTTVLLARERGLDNIRVEDIVSEVGVSRRTFGNYFSSKEDAIADRHVQRVRTAAVDLLQRPRAEPLWTAVTEALLAPYEAEETTTPSQEEQSGLLAVLSTPGMQSAVDRGARAANTVFTAAIATRSDAAPDDPVPGLVSAAALSTLLTTLEAWAARAEPQPLQPFLRDAFRLLGDGFDQLR</sequence>
<reference evidence="4" key="1">
    <citation type="submission" date="2022-09" db="EMBL/GenBank/DDBJ databases">
        <title>Taxonomy of Curtobacterium flaccumfaciens.</title>
        <authorList>
            <person name="Osdaghi E."/>
            <person name="Taghavi S.M."/>
            <person name="Hamidizade M."/>
            <person name="Abachi H."/>
            <person name="Fazliarab A."/>
            <person name="Baeyen S."/>
            <person name="Portier P."/>
            <person name="Van Vaerenbergh J."/>
            <person name="Jacques M.-A."/>
        </authorList>
    </citation>
    <scope>NUCLEOTIDE SEQUENCE</scope>
    <source>
        <strain evidence="4">AGQB46</strain>
    </source>
</reference>
<name>A0A9Q9P793_9MICO</name>
<gene>
    <name evidence="4" type="ORF">OE229_15675</name>
</gene>
<evidence type="ECO:0000256" key="1">
    <source>
        <dbReference type="ARBA" id="ARBA00023125"/>
    </source>
</evidence>
<protein>
    <submittedName>
        <fullName evidence="4">TetR family transcriptional regulator</fullName>
    </submittedName>
</protein>
<accession>A0A9Q9P793</accession>
<evidence type="ECO:0000313" key="5">
    <source>
        <dbReference type="Proteomes" id="UP001062223"/>
    </source>
</evidence>
<proteinExistence type="predicted"/>
<dbReference type="SUPFAM" id="SSF46689">
    <property type="entry name" value="Homeodomain-like"/>
    <property type="match status" value="1"/>
</dbReference>
<evidence type="ECO:0000256" key="2">
    <source>
        <dbReference type="PROSITE-ProRule" id="PRU00335"/>
    </source>
</evidence>